<keyword evidence="4" id="KW-1185">Reference proteome</keyword>
<reference evidence="3 4" key="1">
    <citation type="journal article" date="2024" name="Nat. Commun.">
        <title>Phylogenomics reveals the evolutionary origins of lichenization in chlorophyte algae.</title>
        <authorList>
            <person name="Puginier C."/>
            <person name="Libourel C."/>
            <person name="Otte J."/>
            <person name="Skaloud P."/>
            <person name="Haon M."/>
            <person name="Grisel S."/>
            <person name="Petersen M."/>
            <person name="Berrin J.G."/>
            <person name="Delaux P.M."/>
            <person name="Dal Grande F."/>
            <person name="Keller J."/>
        </authorList>
    </citation>
    <scope>NUCLEOTIDE SEQUENCE [LARGE SCALE GENOMIC DNA]</scope>
    <source>
        <strain evidence="3 4">SAG 216-7</strain>
    </source>
</reference>
<sequence>MLYHTKEHFIDGLLDDLPDGSEDRKLQGLEEQVQSQGAKVKSSKKHNAKTQTDIADLITEISDTVRELEEEQQAALAQMEQVEAGAGSAAADQSLPPIQEGADEANCEAELASETGRGRQMEAAIAAQEAEVTELLAAINSEEQEVQALRLQVEKMRASAQQKKDGQAAPERFAEALEWCSEVTALITALGGVSILRIEEDEFTVGLITHAEPGCDADSDAPTAKWEHELTLMLEPGKSDVAHASLQPSDVDISDIAAAAVGGTRSLSFVVREVHARLADRLCRATGVEGAQPQGGEQEAPPAAANT</sequence>
<feature type="region of interest" description="Disordered" evidence="2">
    <location>
        <begin position="28"/>
        <end position="49"/>
    </location>
</feature>
<keyword evidence="1" id="KW-0175">Coiled coil</keyword>
<gene>
    <name evidence="3" type="ORF">WJX75_004914</name>
</gene>
<accession>A0ABR2YTR8</accession>
<dbReference type="EMBL" id="JALJOT010000005">
    <property type="protein sequence ID" value="KAK9915117.1"/>
    <property type="molecule type" value="Genomic_DNA"/>
</dbReference>
<dbReference type="Proteomes" id="UP001491310">
    <property type="component" value="Unassembled WGS sequence"/>
</dbReference>
<evidence type="ECO:0000313" key="4">
    <source>
        <dbReference type="Proteomes" id="UP001491310"/>
    </source>
</evidence>
<evidence type="ECO:0000313" key="3">
    <source>
        <dbReference type="EMBL" id="KAK9915117.1"/>
    </source>
</evidence>
<organism evidence="3 4">
    <name type="scientific">Coccomyxa subellipsoidea</name>
    <dbReference type="NCBI Taxonomy" id="248742"/>
    <lineage>
        <taxon>Eukaryota</taxon>
        <taxon>Viridiplantae</taxon>
        <taxon>Chlorophyta</taxon>
        <taxon>core chlorophytes</taxon>
        <taxon>Trebouxiophyceae</taxon>
        <taxon>Trebouxiophyceae incertae sedis</taxon>
        <taxon>Coccomyxaceae</taxon>
        <taxon>Coccomyxa</taxon>
    </lineage>
</organism>
<comment type="caution">
    <text evidence="3">The sequence shown here is derived from an EMBL/GenBank/DDBJ whole genome shotgun (WGS) entry which is preliminary data.</text>
</comment>
<protein>
    <submittedName>
        <fullName evidence="3">Uncharacterized protein</fullName>
    </submittedName>
</protein>
<proteinExistence type="predicted"/>
<feature type="coiled-coil region" evidence="1">
    <location>
        <begin position="54"/>
        <end position="85"/>
    </location>
</feature>
<evidence type="ECO:0000256" key="2">
    <source>
        <dbReference type="SAM" id="MobiDB-lite"/>
    </source>
</evidence>
<evidence type="ECO:0000256" key="1">
    <source>
        <dbReference type="SAM" id="Coils"/>
    </source>
</evidence>
<feature type="coiled-coil region" evidence="1">
    <location>
        <begin position="125"/>
        <end position="159"/>
    </location>
</feature>
<name>A0ABR2YTR8_9CHLO</name>